<evidence type="ECO:0000256" key="1">
    <source>
        <dbReference type="SAM" id="MobiDB-lite"/>
    </source>
</evidence>
<dbReference type="InterPro" id="IPR011990">
    <property type="entry name" value="TPR-like_helical_dom_sf"/>
</dbReference>
<evidence type="ECO:0000313" key="2">
    <source>
        <dbReference type="EMBL" id="KAJ7344057.1"/>
    </source>
</evidence>
<dbReference type="EMBL" id="JARIHO010000022">
    <property type="protein sequence ID" value="KAJ7344057.1"/>
    <property type="molecule type" value="Genomic_DNA"/>
</dbReference>
<evidence type="ECO:0000313" key="3">
    <source>
        <dbReference type="Proteomes" id="UP001218218"/>
    </source>
</evidence>
<dbReference type="Gene3D" id="1.25.40.10">
    <property type="entry name" value="Tetratricopeptide repeat domain"/>
    <property type="match status" value="1"/>
</dbReference>
<protein>
    <submittedName>
        <fullName evidence="2">Uncharacterized protein</fullName>
    </submittedName>
</protein>
<feature type="region of interest" description="Disordered" evidence="1">
    <location>
        <begin position="222"/>
        <end position="251"/>
    </location>
</feature>
<feature type="compositionally biased region" description="Basic and acidic residues" evidence="1">
    <location>
        <begin position="223"/>
        <end position="237"/>
    </location>
</feature>
<gene>
    <name evidence="2" type="ORF">DFH08DRAFT_810590</name>
</gene>
<proteinExistence type="predicted"/>
<reference evidence="2" key="1">
    <citation type="submission" date="2023-03" db="EMBL/GenBank/DDBJ databases">
        <title>Massive genome expansion in bonnet fungi (Mycena s.s.) driven by repeated elements and novel gene families across ecological guilds.</title>
        <authorList>
            <consortium name="Lawrence Berkeley National Laboratory"/>
            <person name="Harder C.B."/>
            <person name="Miyauchi S."/>
            <person name="Viragh M."/>
            <person name="Kuo A."/>
            <person name="Thoen E."/>
            <person name="Andreopoulos B."/>
            <person name="Lu D."/>
            <person name="Skrede I."/>
            <person name="Drula E."/>
            <person name="Henrissat B."/>
            <person name="Morin E."/>
            <person name="Kohler A."/>
            <person name="Barry K."/>
            <person name="LaButti K."/>
            <person name="Morin E."/>
            <person name="Salamov A."/>
            <person name="Lipzen A."/>
            <person name="Mereny Z."/>
            <person name="Hegedus B."/>
            <person name="Baldrian P."/>
            <person name="Stursova M."/>
            <person name="Weitz H."/>
            <person name="Taylor A."/>
            <person name="Grigoriev I.V."/>
            <person name="Nagy L.G."/>
            <person name="Martin F."/>
            <person name="Kauserud H."/>
        </authorList>
    </citation>
    <scope>NUCLEOTIDE SEQUENCE</scope>
    <source>
        <strain evidence="2">CBHHK002</strain>
    </source>
</reference>
<dbReference type="AlphaFoldDB" id="A0AAD6ZYD3"/>
<accession>A0AAD6ZYD3</accession>
<sequence>MNTRGSALALVKAAQIDVHMGVDTEDVQQSIFTARGVFSTMGHSQLREIGWCDLAQADINLRENDFFTAKELLYSVLKSAWDRYDDLVSYSLESWLISGLGMSKQRLAIYKGLQFIGDTFLAQGDASTAIILFSIALDGFTHIDVHRSRAECMVCLGDISKWDGNSMSAAEHWEMARPVFERSSQIKQMAEIDERLTTIDQDMLQKHACNLAALGEINAPSVKPEEWGDHQLEHGAPESKGNGKHLNPVAV</sequence>
<comment type="caution">
    <text evidence="2">The sequence shown here is derived from an EMBL/GenBank/DDBJ whole genome shotgun (WGS) entry which is preliminary data.</text>
</comment>
<organism evidence="2 3">
    <name type="scientific">Mycena albidolilacea</name>
    <dbReference type="NCBI Taxonomy" id="1033008"/>
    <lineage>
        <taxon>Eukaryota</taxon>
        <taxon>Fungi</taxon>
        <taxon>Dikarya</taxon>
        <taxon>Basidiomycota</taxon>
        <taxon>Agaricomycotina</taxon>
        <taxon>Agaricomycetes</taxon>
        <taxon>Agaricomycetidae</taxon>
        <taxon>Agaricales</taxon>
        <taxon>Marasmiineae</taxon>
        <taxon>Mycenaceae</taxon>
        <taxon>Mycena</taxon>
    </lineage>
</organism>
<dbReference type="Proteomes" id="UP001218218">
    <property type="component" value="Unassembled WGS sequence"/>
</dbReference>
<keyword evidence="3" id="KW-1185">Reference proteome</keyword>
<name>A0AAD6ZYD3_9AGAR</name>